<evidence type="ECO:0000256" key="2">
    <source>
        <dbReference type="ARBA" id="ARBA00022898"/>
    </source>
</evidence>
<dbReference type="RefSeq" id="WP_111958432.1">
    <property type="nucleotide sequence ID" value="NZ_CP036313.1"/>
</dbReference>
<dbReference type="EMBL" id="QLNI01000033">
    <property type="protein sequence ID" value="RAM01058.1"/>
    <property type="molecule type" value="Genomic_DNA"/>
</dbReference>
<dbReference type="InterPro" id="IPR001926">
    <property type="entry name" value="TrpB-like_PALP"/>
</dbReference>
<dbReference type="Gene3D" id="3.40.50.1100">
    <property type="match status" value="2"/>
</dbReference>
<evidence type="ECO:0000313" key="6">
    <source>
        <dbReference type="EMBL" id="QBH11828.1"/>
    </source>
</evidence>
<reference evidence="6 9" key="2">
    <citation type="submission" date="2019-02" db="EMBL/GenBank/DDBJ databases">
        <title>Complete genome sequence of Desulfobacter hydrogenophilus AcRS1.</title>
        <authorList>
            <person name="Marietou A."/>
            <person name="Lund M.B."/>
            <person name="Marshall I.P.G."/>
            <person name="Schreiber L."/>
            <person name="Jorgensen B."/>
        </authorList>
    </citation>
    <scope>NUCLEOTIDE SEQUENCE [LARGE SCALE GENOMIC DNA]</scope>
    <source>
        <strain evidence="6 9">AcRS1</strain>
    </source>
</reference>
<name>A0A328F8W2_9BACT</name>
<dbReference type="GO" id="GO:0036088">
    <property type="term" value="P:D-serine catabolic process"/>
    <property type="evidence" value="ECO:0007669"/>
    <property type="project" value="TreeGrafter"/>
</dbReference>
<dbReference type="PANTHER" id="PTHR48078">
    <property type="entry name" value="THREONINE DEHYDRATASE, MITOCHONDRIAL-RELATED"/>
    <property type="match status" value="1"/>
</dbReference>
<keyword evidence="9" id="KW-1185">Reference proteome</keyword>
<keyword evidence="2 4" id="KW-0663">Pyridoxal phosphate</keyword>
<dbReference type="NCBIfam" id="TIGR02035">
    <property type="entry name" value="D_Ser_am_lyase"/>
    <property type="match status" value="1"/>
</dbReference>
<dbReference type="AlphaFoldDB" id="A0A328F8W2"/>
<dbReference type="SUPFAM" id="SSF53686">
    <property type="entry name" value="Tryptophan synthase beta subunit-like PLP-dependent enzymes"/>
    <property type="match status" value="1"/>
</dbReference>
<dbReference type="InterPro" id="IPR011780">
    <property type="entry name" value="D_Ser_am_lyase"/>
</dbReference>
<evidence type="ECO:0000313" key="9">
    <source>
        <dbReference type="Proteomes" id="UP000293902"/>
    </source>
</evidence>
<comment type="cofactor">
    <cofactor evidence="1 4">
        <name>pyridoxal 5'-phosphate</name>
        <dbReference type="ChEBI" id="CHEBI:597326"/>
    </cofactor>
</comment>
<proteinExistence type="inferred from homology"/>
<feature type="domain" description="Tryptophan synthase beta chain-like PALP" evidence="5">
    <location>
        <begin position="97"/>
        <end position="398"/>
    </location>
</feature>
<dbReference type="Proteomes" id="UP000293902">
    <property type="component" value="Chromosome"/>
</dbReference>
<dbReference type="EMBL" id="CP036313">
    <property type="protein sequence ID" value="QBH11828.1"/>
    <property type="molecule type" value="Genomic_DNA"/>
</dbReference>
<feature type="modified residue" description="N6-(pyridoxal phosphate)lysine" evidence="4">
    <location>
        <position position="123"/>
    </location>
</feature>
<dbReference type="HAMAP" id="MF_01030">
    <property type="entry name" value="D_Ser_dehydrat"/>
    <property type="match status" value="1"/>
</dbReference>
<organism evidence="7 8">
    <name type="scientific">Desulfobacter hydrogenophilus</name>
    <dbReference type="NCBI Taxonomy" id="2291"/>
    <lineage>
        <taxon>Bacteria</taxon>
        <taxon>Pseudomonadati</taxon>
        <taxon>Thermodesulfobacteriota</taxon>
        <taxon>Desulfobacteria</taxon>
        <taxon>Desulfobacterales</taxon>
        <taxon>Desulfobacteraceae</taxon>
        <taxon>Desulfobacter</taxon>
    </lineage>
</organism>
<evidence type="ECO:0000313" key="7">
    <source>
        <dbReference type="EMBL" id="RAM01058.1"/>
    </source>
</evidence>
<dbReference type="GO" id="GO:0030170">
    <property type="term" value="F:pyridoxal phosphate binding"/>
    <property type="evidence" value="ECO:0007669"/>
    <property type="project" value="InterPro"/>
</dbReference>
<protein>
    <recommendedName>
        <fullName evidence="4">Probable D-serine dehydratase</fullName>
        <ecNumber evidence="4">4.3.1.18</ecNumber>
    </recommendedName>
    <alternativeName>
        <fullName evidence="4">D-serine deaminase</fullName>
        <shortName evidence="4">DSD</shortName>
    </alternativeName>
</protein>
<dbReference type="PROSITE" id="PS00165">
    <property type="entry name" value="DEHYDRATASE_SER_THR"/>
    <property type="match status" value="1"/>
</dbReference>
<dbReference type="InterPro" id="IPR050147">
    <property type="entry name" value="Ser/Thr_Dehydratase"/>
</dbReference>
<accession>A0A328F8W2</accession>
<evidence type="ECO:0000256" key="3">
    <source>
        <dbReference type="ARBA" id="ARBA00023239"/>
    </source>
</evidence>
<dbReference type="GO" id="GO:0016836">
    <property type="term" value="F:hydro-lyase activity"/>
    <property type="evidence" value="ECO:0007669"/>
    <property type="project" value="UniProtKB-UniRule"/>
</dbReference>
<keyword evidence="3 4" id="KW-0456">Lyase</keyword>
<reference evidence="7 8" key="1">
    <citation type="submission" date="2018-06" db="EMBL/GenBank/DDBJ databases">
        <title>Complete Genome Sequence of Desulfobacter hydrogenophilus (DSM3380).</title>
        <authorList>
            <person name="Marietou A."/>
            <person name="Schreiber L."/>
            <person name="Marshall I."/>
            <person name="Jorgensen B."/>
        </authorList>
    </citation>
    <scope>NUCLEOTIDE SEQUENCE [LARGE SCALE GENOMIC DNA]</scope>
    <source>
        <strain evidence="7 8">DSM 3380</strain>
    </source>
</reference>
<evidence type="ECO:0000313" key="8">
    <source>
        <dbReference type="Proteomes" id="UP000248798"/>
    </source>
</evidence>
<evidence type="ECO:0000256" key="4">
    <source>
        <dbReference type="HAMAP-Rule" id="MF_01030"/>
    </source>
</evidence>
<evidence type="ECO:0000256" key="1">
    <source>
        <dbReference type="ARBA" id="ARBA00001933"/>
    </source>
</evidence>
<comment type="similarity">
    <text evidence="4">Belongs to the serine/threonine dehydratase family. DsdA subfamily.</text>
</comment>
<sequence>MNTERISGKTIKEWQKTLPLIRKIMAGQEVFWRNPEYRPVDTAFKSIALSYKDVADAQARLKRFAPFIAEIFPQTREGNGIIESLLREIHNMKKLLNLQVKVPVRGTLLLKCDNLLAVSGSIKARGGIYEVLKTAETLAVDKGLLGFGDDYAILATDKFKRFFSNYAIAVGSTGNLGLSIGIVGAALGFKVYVHMSADAALWKKQRLRQCGVTVVEYETDYSQAVAAGRQQARSDPNMHFIDDENSLDLLLGYAVAADRLKEQFDALGRVVDEKHPLFVYLPCGVGGGPGGITLGLKFVFGDHVHCFFAEPTASPCMLIGLMTGLHDKVSVQDFGLSNITDADGLAVGRPSGLVGKTLGSLISGSYSVADKTLYRLLHTMADQESIFLEPSAVAGLTGPTGLLNTPEGRGYLHRQGVIENMSDATHLVWATGGGMVPEPVMQAYYAKGAASSAYA</sequence>
<dbReference type="Proteomes" id="UP000248798">
    <property type="component" value="Unassembled WGS sequence"/>
</dbReference>
<dbReference type="InterPro" id="IPR000634">
    <property type="entry name" value="Ser/Thr_deHydtase_PyrdxlP-BS"/>
</dbReference>
<dbReference type="GO" id="GO:0008721">
    <property type="term" value="F:D-serine ammonia-lyase activity"/>
    <property type="evidence" value="ECO:0007669"/>
    <property type="project" value="UniProtKB-EC"/>
</dbReference>
<dbReference type="InterPro" id="IPR036052">
    <property type="entry name" value="TrpB-like_PALP_sf"/>
</dbReference>
<dbReference type="EC" id="4.3.1.18" evidence="4"/>
<evidence type="ECO:0000259" key="5">
    <source>
        <dbReference type="Pfam" id="PF00291"/>
    </source>
</evidence>
<dbReference type="Pfam" id="PF00291">
    <property type="entry name" value="PALP"/>
    <property type="match status" value="1"/>
</dbReference>
<dbReference type="OrthoDB" id="9780546at2"/>
<dbReference type="NCBIfam" id="NF002823">
    <property type="entry name" value="PRK02991.1"/>
    <property type="match status" value="1"/>
</dbReference>
<comment type="catalytic activity">
    <reaction evidence="4">
        <text>D-serine = pyruvate + NH4(+)</text>
        <dbReference type="Rhea" id="RHEA:13977"/>
        <dbReference type="ChEBI" id="CHEBI:15361"/>
        <dbReference type="ChEBI" id="CHEBI:28938"/>
        <dbReference type="ChEBI" id="CHEBI:35247"/>
        <dbReference type="EC" id="4.3.1.18"/>
    </reaction>
</comment>
<dbReference type="PANTHER" id="PTHR48078:SF9">
    <property type="entry name" value="D-SERINE DEHYDRATASE"/>
    <property type="match status" value="1"/>
</dbReference>
<dbReference type="GO" id="GO:0009097">
    <property type="term" value="P:isoleucine biosynthetic process"/>
    <property type="evidence" value="ECO:0007669"/>
    <property type="project" value="TreeGrafter"/>
</dbReference>
<gene>
    <name evidence="4" type="primary">dsdA</name>
    <name evidence="7" type="ORF">DO021_15830</name>
    <name evidence="6" type="ORF">EYB58_02120</name>
</gene>